<accession>A0A3S8R759</accession>
<dbReference type="Pfam" id="PF13302">
    <property type="entry name" value="Acetyltransf_3"/>
    <property type="match status" value="1"/>
</dbReference>
<dbReference type="InterPro" id="IPR051531">
    <property type="entry name" value="N-acetyltransferase"/>
</dbReference>
<dbReference type="EMBL" id="CP032548">
    <property type="protein sequence ID" value="AZJ35584.1"/>
    <property type="molecule type" value="Genomic_DNA"/>
</dbReference>
<dbReference type="InterPro" id="IPR000182">
    <property type="entry name" value="GNAT_dom"/>
</dbReference>
<dbReference type="RefSeq" id="WP_125067360.1">
    <property type="nucleotide sequence ID" value="NZ_CP032548.1"/>
</dbReference>
<dbReference type="PROSITE" id="PS51186">
    <property type="entry name" value="GNAT"/>
    <property type="match status" value="1"/>
</dbReference>
<dbReference type="CDD" id="cd04301">
    <property type="entry name" value="NAT_SF"/>
    <property type="match status" value="1"/>
</dbReference>
<dbReference type="InterPro" id="IPR016181">
    <property type="entry name" value="Acyl_CoA_acyltransferase"/>
</dbReference>
<dbReference type="Proteomes" id="UP000274593">
    <property type="component" value="Chromosome"/>
</dbReference>
<dbReference type="SUPFAM" id="SSF55729">
    <property type="entry name" value="Acyl-CoA N-acyltransferases (Nat)"/>
    <property type="match status" value="1"/>
</dbReference>
<protein>
    <submittedName>
        <fullName evidence="2">N-acetyltransferase</fullName>
    </submittedName>
</protein>
<evidence type="ECO:0000259" key="1">
    <source>
        <dbReference type="PROSITE" id="PS51186"/>
    </source>
</evidence>
<dbReference type="Gene3D" id="3.40.630.30">
    <property type="match status" value="1"/>
</dbReference>
<feature type="domain" description="N-acetyltransferase" evidence="1">
    <location>
        <begin position="15"/>
        <end position="173"/>
    </location>
</feature>
<name>A0A3S8R759_9FLAO</name>
<dbReference type="KEGG" id="tsig:D6T69_08625"/>
<keyword evidence="3" id="KW-1185">Reference proteome</keyword>
<reference evidence="2 3" key="1">
    <citation type="submission" date="2018-09" db="EMBL/GenBank/DDBJ databases">
        <title>Insights into the microbiota of Asian seabass (Lates calcarifer) with tenacibaculosis symptoms and description of sp. nov. Tenacibaculum singaporense.</title>
        <authorList>
            <person name="Miyake S."/>
            <person name="Soh M."/>
            <person name="Azman M.N."/>
            <person name="Ngoh S.Y."/>
            <person name="Orban L."/>
        </authorList>
    </citation>
    <scope>NUCLEOTIDE SEQUENCE [LARGE SCALE GENOMIC DNA]</scope>
    <source>
        <strain evidence="2 3">DSM 106434</strain>
    </source>
</reference>
<dbReference type="AlphaFoldDB" id="A0A3S8R759"/>
<evidence type="ECO:0000313" key="3">
    <source>
        <dbReference type="Proteomes" id="UP000274593"/>
    </source>
</evidence>
<proteinExistence type="predicted"/>
<dbReference type="PANTHER" id="PTHR43792">
    <property type="entry name" value="GNAT FAMILY, PUTATIVE (AFU_ORTHOLOGUE AFUA_3G00765)-RELATED-RELATED"/>
    <property type="match status" value="1"/>
</dbReference>
<keyword evidence="2" id="KW-0808">Transferase</keyword>
<dbReference type="PANTHER" id="PTHR43792:SF1">
    <property type="entry name" value="N-ACETYLTRANSFERASE DOMAIN-CONTAINING PROTEIN"/>
    <property type="match status" value="1"/>
</dbReference>
<gene>
    <name evidence="2" type="ORF">D6T69_08625</name>
</gene>
<dbReference type="GO" id="GO:0016747">
    <property type="term" value="F:acyltransferase activity, transferring groups other than amino-acyl groups"/>
    <property type="evidence" value="ECO:0007669"/>
    <property type="project" value="InterPro"/>
</dbReference>
<sequence>MSLFSPFPILHTQRLVLRKLIVSDKEALFKIRSNAIVNKFIDRQVPESISEIEDFIKLIEKLVSKNEGIYWLIEHNNEIIGSIGLRHFNDDFSYAEVGYELHPNAHGKGFMSEALKKVLQFGFSSLNLNEIEAYTHKHNKDSINLLKRFNFQLRPDKKDNDFENNVIFGLLKNEQ</sequence>
<organism evidence="2 3">
    <name type="scientific">Tenacibaculum singaporense</name>
    <dbReference type="NCBI Taxonomy" id="2358479"/>
    <lineage>
        <taxon>Bacteria</taxon>
        <taxon>Pseudomonadati</taxon>
        <taxon>Bacteroidota</taxon>
        <taxon>Flavobacteriia</taxon>
        <taxon>Flavobacteriales</taxon>
        <taxon>Flavobacteriaceae</taxon>
        <taxon>Tenacibaculum</taxon>
    </lineage>
</organism>
<evidence type="ECO:0000313" key="2">
    <source>
        <dbReference type="EMBL" id="AZJ35584.1"/>
    </source>
</evidence>